<gene>
    <name evidence="3" type="ORF">TRIATDRAFT_257111</name>
</gene>
<keyword evidence="2" id="KW-1133">Transmembrane helix</keyword>
<evidence type="ECO:0000256" key="1">
    <source>
        <dbReference type="SAM" id="MobiDB-lite"/>
    </source>
</evidence>
<dbReference type="Proteomes" id="UP000005426">
    <property type="component" value="Unassembled WGS sequence"/>
</dbReference>
<feature type="region of interest" description="Disordered" evidence="1">
    <location>
        <begin position="27"/>
        <end position="61"/>
    </location>
</feature>
<keyword evidence="2" id="KW-0472">Membrane</keyword>
<feature type="transmembrane region" description="Helical" evidence="2">
    <location>
        <begin position="121"/>
        <end position="140"/>
    </location>
</feature>
<protein>
    <submittedName>
        <fullName evidence="3">Uncharacterized protein</fullName>
    </submittedName>
</protein>
<comment type="caution">
    <text evidence="3">The sequence shown here is derived from an EMBL/GenBank/DDBJ whole genome shotgun (WGS) entry which is preliminary data.</text>
</comment>
<keyword evidence="4" id="KW-1185">Reference proteome</keyword>
<evidence type="ECO:0000313" key="3">
    <source>
        <dbReference type="EMBL" id="EHK45022.1"/>
    </source>
</evidence>
<sequence length="157" mass="16958">MAGQQVRNLPKGLPLFSLACNEAEANPSLRSDVKREMRSGAPSNSVKHNEGARKQGTGPKGSRLAHLELRFAYAYPSRAIGVGGVCVVWLWHGGMACLLLGKLTTERRHTMATSACVYQAGNFFICSALLSFACIVAAFAATPTRWPRHNCFARGHA</sequence>
<organism evidence="3 4">
    <name type="scientific">Hypocrea atroviridis (strain ATCC 20476 / IMI 206040)</name>
    <name type="common">Trichoderma atroviride</name>
    <dbReference type="NCBI Taxonomy" id="452589"/>
    <lineage>
        <taxon>Eukaryota</taxon>
        <taxon>Fungi</taxon>
        <taxon>Dikarya</taxon>
        <taxon>Ascomycota</taxon>
        <taxon>Pezizomycotina</taxon>
        <taxon>Sordariomycetes</taxon>
        <taxon>Hypocreomycetidae</taxon>
        <taxon>Hypocreales</taxon>
        <taxon>Hypocreaceae</taxon>
        <taxon>Trichoderma</taxon>
    </lineage>
</organism>
<keyword evidence="2" id="KW-0812">Transmembrane</keyword>
<name>G9NVK3_HYPAI</name>
<evidence type="ECO:0000256" key="2">
    <source>
        <dbReference type="SAM" id="Phobius"/>
    </source>
</evidence>
<proteinExistence type="predicted"/>
<dbReference type="HOGENOM" id="CLU_1678146_0_0_1"/>
<reference evidence="3 4" key="1">
    <citation type="journal article" date="2011" name="Genome Biol.">
        <title>Comparative genome sequence analysis underscores mycoparasitism as the ancestral life style of Trichoderma.</title>
        <authorList>
            <person name="Kubicek C.P."/>
            <person name="Herrera-Estrella A."/>
            <person name="Seidl-Seiboth V."/>
            <person name="Martinez D.A."/>
            <person name="Druzhinina I.S."/>
            <person name="Thon M."/>
            <person name="Zeilinger S."/>
            <person name="Casas-Flores S."/>
            <person name="Horwitz B.A."/>
            <person name="Mukherjee P.K."/>
            <person name="Mukherjee M."/>
            <person name="Kredics L."/>
            <person name="Alcaraz L.D."/>
            <person name="Aerts A."/>
            <person name="Antal Z."/>
            <person name="Atanasova L."/>
            <person name="Cervantes-Badillo M.G."/>
            <person name="Challacombe J."/>
            <person name="Chertkov O."/>
            <person name="McCluskey K."/>
            <person name="Coulpier F."/>
            <person name="Deshpande N."/>
            <person name="von Doehren H."/>
            <person name="Ebbole D.J."/>
            <person name="Esquivel-Naranjo E.U."/>
            <person name="Fekete E."/>
            <person name="Flipphi M."/>
            <person name="Glaser F."/>
            <person name="Gomez-Rodriguez E.Y."/>
            <person name="Gruber S."/>
            <person name="Han C."/>
            <person name="Henrissat B."/>
            <person name="Hermosa R."/>
            <person name="Hernandez-Onate M."/>
            <person name="Karaffa L."/>
            <person name="Kosti I."/>
            <person name="Le Crom S."/>
            <person name="Lindquist E."/>
            <person name="Lucas S."/>
            <person name="Luebeck M."/>
            <person name="Luebeck P.S."/>
            <person name="Margeot A."/>
            <person name="Metz B."/>
            <person name="Misra M."/>
            <person name="Nevalainen H."/>
            <person name="Omann M."/>
            <person name="Packer N."/>
            <person name="Perrone G."/>
            <person name="Uresti-Rivera E.E."/>
            <person name="Salamov A."/>
            <person name="Schmoll M."/>
            <person name="Seiboth B."/>
            <person name="Shapiro H."/>
            <person name="Sukno S."/>
            <person name="Tamayo-Ramos J.A."/>
            <person name="Tisch D."/>
            <person name="Wiest A."/>
            <person name="Wilkinson H.H."/>
            <person name="Zhang M."/>
            <person name="Coutinho P.M."/>
            <person name="Kenerley C.M."/>
            <person name="Monte E."/>
            <person name="Baker S.E."/>
            <person name="Grigoriev I.V."/>
        </authorList>
    </citation>
    <scope>NUCLEOTIDE SEQUENCE [LARGE SCALE GENOMIC DNA]</scope>
    <source>
        <strain evidence="4">ATCC 20476 / IMI 206040</strain>
    </source>
</reference>
<evidence type="ECO:0000313" key="4">
    <source>
        <dbReference type="Proteomes" id="UP000005426"/>
    </source>
</evidence>
<dbReference type="AlphaFoldDB" id="G9NVK3"/>
<accession>G9NVK3</accession>
<feature type="transmembrane region" description="Helical" evidence="2">
    <location>
        <begin position="79"/>
        <end position="100"/>
    </location>
</feature>
<dbReference type="EMBL" id="ABDG02000024">
    <property type="protein sequence ID" value="EHK45022.1"/>
    <property type="molecule type" value="Genomic_DNA"/>
</dbReference>